<dbReference type="InterPro" id="IPR036388">
    <property type="entry name" value="WH-like_DNA-bd_sf"/>
</dbReference>
<dbReference type="PANTHER" id="PTHR30136:SF23">
    <property type="entry name" value="DNA-BINDING TRANSCRIPTIONAL ACTIVATOR MHPR"/>
    <property type="match status" value="1"/>
</dbReference>
<protein>
    <submittedName>
        <fullName evidence="6">Helix-turn-helix domain-containing protein</fullName>
    </submittedName>
</protein>
<feature type="domain" description="HTH iclR-type" evidence="4">
    <location>
        <begin position="19"/>
        <end position="80"/>
    </location>
</feature>
<keyword evidence="7" id="KW-1185">Reference proteome</keyword>
<organism evidence="6 7">
    <name type="scientific">Roseibium algae</name>
    <dbReference type="NCBI Taxonomy" id="3123038"/>
    <lineage>
        <taxon>Bacteria</taxon>
        <taxon>Pseudomonadati</taxon>
        <taxon>Pseudomonadota</taxon>
        <taxon>Alphaproteobacteria</taxon>
        <taxon>Hyphomicrobiales</taxon>
        <taxon>Stappiaceae</taxon>
        <taxon>Roseibium</taxon>
    </lineage>
</organism>
<dbReference type="InterPro" id="IPR029016">
    <property type="entry name" value="GAF-like_dom_sf"/>
</dbReference>
<dbReference type="Gene3D" id="1.10.10.10">
    <property type="entry name" value="Winged helix-like DNA-binding domain superfamily/Winged helix DNA-binding domain"/>
    <property type="match status" value="1"/>
</dbReference>
<proteinExistence type="predicted"/>
<evidence type="ECO:0000259" key="5">
    <source>
        <dbReference type="PROSITE" id="PS51078"/>
    </source>
</evidence>
<keyword evidence="2" id="KW-0238">DNA-binding</keyword>
<evidence type="ECO:0000259" key="4">
    <source>
        <dbReference type="PROSITE" id="PS51077"/>
    </source>
</evidence>
<dbReference type="SUPFAM" id="SSF55781">
    <property type="entry name" value="GAF domain-like"/>
    <property type="match status" value="1"/>
</dbReference>
<reference evidence="6 7" key="1">
    <citation type="submission" date="2024-02" db="EMBL/GenBank/DDBJ databases">
        <title>Roseibium algae sp. nov., isolated from marine alga (Grateloupia sp.), showing potential in myo-inositol conversion.</title>
        <authorList>
            <person name="Wang Y."/>
        </authorList>
    </citation>
    <scope>NUCLEOTIDE SEQUENCE [LARGE SCALE GENOMIC DNA]</scope>
    <source>
        <strain evidence="6 7">H3510</strain>
    </source>
</reference>
<gene>
    <name evidence="6" type="ORF">V6575_04130</name>
</gene>
<keyword evidence="1" id="KW-0805">Transcription regulation</keyword>
<dbReference type="EMBL" id="JBAKIA010000002">
    <property type="protein sequence ID" value="MEJ8473264.1"/>
    <property type="molecule type" value="Genomic_DNA"/>
</dbReference>
<evidence type="ECO:0000256" key="3">
    <source>
        <dbReference type="ARBA" id="ARBA00023163"/>
    </source>
</evidence>
<accession>A0ABU8TGJ3</accession>
<dbReference type="Pfam" id="PF01614">
    <property type="entry name" value="IclR_C"/>
    <property type="match status" value="1"/>
</dbReference>
<dbReference type="InterPro" id="IPR014757">
    <property type="entry name" value="Tscrpt_reg_IclR_C"/>
</dbReference>
<dbReference type="PROSITE" id="PS51078">
    <property type="entry name" value="ICLR_ED"/>
    <property type="match status" value="1"/>
</dbReference>
<keyword evidence="3" id="KW-0804">Transcription</keyword>
<dbReference type="InterPro" id="IPR050707">
    <property type="entry name" value="HTH_MetabolicPath_Reg"/>
</dbReference>
<name>A0ABU8TGJ3_9HYPH</name>
<dbReference type="Gene3D" id="3.30.450.40">
    <property type="match status" value="1"/>
</dbReference>
<dbReference type="PANTHER" id="PTHR30136">
    <property type="entry name" value="HELIX-TURN-HELIX TRANSCRIPTIONAL REGULATOR, ICLR FAMILY"/>
    <property type="match status" value="1"/>
</dbReference>
<dbReference type="Pfam" id="PF09339">
    <property type="entry name" value="HTH_IclR"/>
    <property type="match status" value="1"/>
</dbReference>
<evidence type="ECO:0000313" key="6">
    <source>
        <dbReference type="EMBL" id="MEJ8473264.1"/>
    </source>
</evidence>
<dbReference type="SMART" id="SM00346">
    <property type="entry name" value="HTH_ICLR"/>
    <property type="match status" value="1"/>
</dbReference>
<dbReference type="InterPro" id="IPR005471">
    <property type="entry name" value="Tscrpt_reg_IclR_N"/>
</dbReference>
<dbReference type="PROSITE" id="PS51077">
    <property type="entry name" value="HTH_ICLR"/>
    <property type="match status" value="1"/>
</dbReference>
<evidence type="ECO:0000256" key="1">
    <source>
        <dbReference type="ARBA" id="ARBA00023015"/>
    </source>
</evidence>
<comment type="caution">
    <text evidence="6">The sequence shown here is derived from an EMBL/GenBank/DDBJ whole genome shotgun (WGS) entry which is preliminary data.</text>
</comment>
<dbReference type="InterPro" id="IPR036390">
    <property type="entry name" value="WH_DNA-bd_sf"/>
</dbReference>
<feature type="domain" description="IclR-ED" evidence="5">
    <location>
        <begin position="80"/>
        <end position="275"/>
    </location>
</feature>
<dbReference type="RefSeq" id="WP_340272826.1">
    <property type="nucleotide sequence ID" value="NZ_JBAKIA010000002.1"/>
</dbReference>
<dbReference type="Proteomes" id="UP001385499">
    <property type="component" value="Unassembled WGS sequence"/>
</dbReference>
<sequence length="279" mass="30901">MARAFARSLGRRPIAELKNRSLDRGINVLETLAREGACSLADLHRHTGLAKSTLRRLLGTLMDRHIIRQSATDRLFRSNVIFPPGSDAPQALELTMLIDRAMPVLAELTRKVGWPSDIHIISGAKMRIVDSTRPMSPYRLNHGFVNRVINIFGSATGTACLAAMPDDAIAEYHKQTRGDPTWGLRRFDMELLHYMSRIADVRTQGFGSRLSNYLGETVLDDGLAAIAVPIFVNKWPSGAITLIWPRAYKTPSDFAKAHLEDLKQTAEKISNAIAGKSTT</sequence>
<evidence type="ECO:0000256" key="2">
    <source>
        <dbReference type="ARBA" id="ARBA00023125"/>
    </source>
</evidence>
<evidence type="ECO:0000313" key="7">
    <source>
        <dbReference type="Proteomes" id="UP001385499"/>
    </source>
</evidence>
<dbReference type="SUPFAM" id="SSF46785">
    <property type="entry name" value="Winged helix' DNA-binding domain"/>
    <property type="match status" value="1"/>
</dbReference>